<keyword evidence="3" id="KW-1185">Reference proteome</keyword>
<comment type="caution">
    <text evidence="2">The sequence shown here is derived from an EMBL/GenBank/DDBJ whole genome shotgun (WGS) entry which is preliminary data.</text>
</comment>
<organism evidence="2 3">
    <name type="scientific">Favolaschia claudopus</name>
    <dbReference type="NCBI Taxonomy" id="2862362"/>
    <lineage>
        <taxon>Eukaryota</taxon>
        <taxon>Fungi</taxon>
        <taxon>Dikarya</taxon>
        <taxon>Basidiomycota</taxon>
        <taxon>Agaricomycotina</taxon>
        <taxon>Agaricomycetes</taxon>
        <taxon>Agaricomycetidae</taxon>
        <taxon>Agaricales</taxon>
        <taxon>Marasmiineae</taxon>
        <taxon>Mycenaceae</taxon>
        <taxon>Favolaschia</taxon>
    </lineage>
</organism>
<evidence type="ECO:0000313" key="2">
    <source>
        <dbReference type="EMBL" id="KAK7008221.1"/>
    </source>
</evidence>
<feature type="compositionally biased region" description="Polar residues" evidence="1">
    <location>
        <begin position="227"/>
        <end position="243"/>
    </location>
</feature>
<name>A0AAW0AH62_9AGAR</name>
<evidence type="ECO:0000256" key="1">
    <source>
        <dbReference type="SAM" id="MobiDB-lite"/>
    </source>
</evidence>
<proteinExistence type="predicted"/>
<evidence type="ECO:0008006" key="4">
    <source>
        <dbReference type="Google" id="ProtNLM"/>
    </source>
</evidence>
<reference evidence="2 3" key="1">
    <citation type="journal article" date="2024" name="J Genomics">
        <title>Draft genome sequencing and assembly of Favolaschia claudopus CIRM-BRFM 2984 isolated from oak limbs.</title>
        <authorList>
            <person name="Navarro D."/>
            <person name="Drula E."/>
            <person name="Chaduli D."/>
            <person name="Cazenave R."/>
            <person name="Ahrendt S."/>
            <person name="Wang J."/>
            <person name="Lipzen A."/>
            <person name="Daum C."/>
            <person name="Barry K."/>
            <person name="Grigoriev I.V."/>
            <person name="Favel A."/>
            <person name="Rosso M.N."/>
            <person name="Martin F."/>
        </authorList>
    </citation>
    <scope>NUCLEOTIDE SEQUENCE [LARGE SCALE GENOMIC DNA]</scope>
    <source>
        <strain evidence="2 3">CIRM-BRFM 2984</strain>
    </source>
</reference>
<gene>
    <name evidence="2" type="ORF">R3P38DRAFT_2791558</name>
</gene>
<dbReference type="Proteomes" id="UP001362999">
    <property type="component" value="Unassembled WGS sequence"/>
</dbReference>
<evidence type="ECO:0000313" key="3">
    <source>
        <dbReference type="Proteomes" id="UP001362999"/>
    </source>
</evidence>
<dbReference type="AlphaFoldDB" id="A0AAW0AH62"/>
<feature type="region of interest" description="Disordered" evidence="1">
    <location>
        <begin position="224"/>
        <end position="243"/>
    </location>
</feature>
<accession>A0AAW0AH62</accession>
<sequence length="319" mass="36053">MNDRKCMHLVLVGHRRRKDRGDGAGRRGNPGDDVGEDKREQEVTWRKVATFMLPVAKGPMGDSGFLERWRAMWRNEMITFTVATIYQGWKIVAQKKNQPQKRCATFECEQKPARSWSAEKNQRKSGQFRAGFSPRTFGCKRCAKIGKTSGILKVHLDRHIVSYYTASDIISGQLKRPTAHPDIMNIFLDSSIFHGTNFRIPPKIEQHPDGRCGFIETEEPAPHITAPAQNQPSSSVDSGLLSPNSTTEPSVFYGAHNFTITNSTFNLNPNIPQIQNDGVAEVLNIRLRGDQSWRSKRFRALPLRFLSPGTDTPLKLCYL</sequence>
<feature type="region of interest" description="Disordered" evidence="1">
    <location>
        <begin position="17"/>
        <end position="40"/>
    </location>
</feature>
<protein>
    <recommendedName>
        <fullName evidence="4">C2H2-type domain-containing protein</fullName>
    </recommendedName>
</protein>
<dbReference type="EMBL" id="JAWWNJ010000068">
    <property type="protein sequence ID" value="KAK7008221.1"/>
    <property type="molecule type" value="Genomic_DNA"/>
</dbReference>